<comment type="cofactor">
    <cofactor evidence="1">
        <name>pyridoxal 5'-phosphate</name>
        <dbReference type="ChEBI" id="CHEBI:597326"/>
    </cofactor>
</comment>
<keyword evidence="17" id="KW-0752">Steroid biosynthesis</keyword>
<keyword evidence="16" id="KW-0663">Pyridoxal phosphate</keyword>
<dbReference type="Proteomes" id="UP000245771">
    <property type="component" value="Unassembled WGS sequence"/>
</dbReference>
<keyword evidence="34" id="KW-1185">Reference proteome</keyword>
<dbReference type="NCBIfam" id="TIGR01329">
    <property type="entry name" value="cysta_beta_ly_E"/>
    <property type="match status" value="1"/>
</dbReference>
<evidence type="ECO:0000256" key="16">
    <source>
        <dbReference type="ARBA" id="ARBA00022898"/>
    </source>
</evidence>
<feature type="domain" description="GHMP kinase N-terminal" evidence="32">
    <location>
        <begin position="651"/>
        <end position="730"/>
    </location>
</feature>
<dbReference type="InterPro" id="IPR006204">
    <property type="entry name" value="GHMP_kinase_N_dom"/>
</dbReference>
<evidence type="ECO:0000256" key="5">
    <source>
        <dbReference type="ARBA" id="ARBA00012103"/>
    </source>
</evidence>
<evidence type="ECO:0000256" key="28">
    <source>
        <dbReference type="ARBA" id="ARBA00047517"/>
    </source>
</evidence>
<keyword evidence="18" id="KW-0756">Sterol biosynthesis</keyword>
<dbReference type="RefSeq" id="XP_025356114.1">
    <property type="nucleotide sequence ID" value="XM_025502397.1"/>
</dbReference>
<evidence type="ECO:0000256" key="8">
    <source>
        <dbReference type="ARBA" id="ARBA00022516"/>
    </source>
</evidence>
<dbReference type="NCBIfam" id="TIGR00549">
    <property type="entry name" value="mevalon_kin"/>
    <property type="match status" value="1"/>
</dbReference>
<evidence type="ECO:0000256" key="15">
    <source>
        <dbReference type="ARBA" id="ARBA00022842"/>
    </source>
</evidence>
<name>A0A316VE12_9BASI</name>
<evidence type="ECO:0000256" key="11">
    <source>
        <dbReference type="ARBA" id="ARBA00022723"/>
    </source>
</evidence>
<feature type="compositionally biased region" description="Polar residues" evidence="31">
    <location>
        <begin position="1"/>
        <end position="15"/>
    </location>
</feature>
<keyword evidence="15" id="KW-0460">Magnesium</keyword>
<dbReference type="Gene3D" id="3.40.640.10">
    <property type="entry name" value="Type I PLP-dependent aspartate aminotransferase-like (Major domain)"/>
    <property type="match status" value="1"/>
</dbReference>
<keyword evidence="19" id="KW-0443">Lipid metabolism</keyword>
<dbReference type="Gene3D" id="3.30.230.10">
    <property type="match status" value="1"/>
</dbReference>
<evidence type="ECO:0000256" key="25">
    <source>
        <dbReference type="ARBA" id="ARBA00029438"/>
    </source>
</evidence>
<dbReference type="FunFam" id="3.30.70.890:FF:000003">
    <property type="entry name" value="Mevalonate kinase"/>
    <property type="match status" value="1"/>
</dbReference>
<evidence type="ECO:0000256" key="12">
    <source>
        <dbReference type="ARBA" id="ARBA00022741"/>
    </source>
</evidence>
<dbReference type="Gene3D" id="3.30.70.890">
    <property type="entry name" value="GHMP kinase, C-terminal domain"/>
    <property type="match status" value="1"/>
</dbReference>
<evidence type="ECO:0000256" key="30">
    <source>
        <dbReference type="ARBA" id="ARBA00072331"/>
    </source>
</evidence>
<comment type="similarity">
    <text evidence="3">Belongs to the GHMP kinase family. Mevalonate kinase subfamily.</text>
</comment>
<dbReference type="GO" id="GO:0047804">
    <property type="term" value="F:cysteine-S-conjugate beta-lyase activity"/>
    <property type="evidence" value="ECO:0007669"/>
    <property type="project" value="UniProtKB-EC"/>
</dbReference>
<dbReference type="SUPFAM" id="SSF55060">
    <property type="entry name" value="GHMP Kinase, C-terminal domain"/>
    <property type="match status" value="1"/>
</dbReference>
<dbReference type="InterPro" id="IPR014721">
    <property type="entry name" value="Ribsml_uS5_D2-typ_fold_subgr"/>
</dbReference>
<feature type="compositionally biased region" description="Basic and acidic residues" evidence="31">
    <location>
        <begin position="38"/>
        <end position="54"/>
    </location>
</feature>
<evidence type="ECO:0000313" key="34">
    <source>
        <dbReference type="Proteomes" id="UP000245771"/>
    </source>
</evidence>
<dbReference type="GO" id="GO:0046872">
    <property type="term" value="F:metal ion binding"/>
    <property type="evidence" value="ECO:0007669"/>
    <property type="project" value="UniProtKB-KW"/>
</dbReference>
<dbReference type="PROSITE" id="PS00627">
    <property type="entry name" value="GHMP_KINASES_ATP"/>
    <property type="match status" value="1"/>
</dbReference>
<comment type="catalytic activity">
    <reaction evidence="28">
        <text>L,L-cystathionine + H2O = L-homocysteine + pyruvate + NH4(+)</text>
        <dbReference type="Rhea" id="RHEA:13965"/>
        <dbReference type="ChEBI" id="CHEBI:15361"/>
        <dbReference type="ChEBI" id="CHEBI:15377"/>
        <dbReference type="ChEBI" id="CHEBI:28938"/>
        <dbReference type="ChEBI" id="CHEBI:58161"/>
        <dbReference type="ChEBI" id="CHEBI:58199"/>
    </reaction>
</comment>
<keyword evidence="14" id="KW-0067">ATP-binding</keyword>
<dbReference type="AlphaFoldDB" id="A0A316VE12"/>
<feature type="region of interest" description="Disordered" evidence="31">
    <location>
        <begin position="1"/>
        <end position="74"/>
    </location>
</feature>
<keyword evidence="23" id="KW-0456">Lyase</keyword>
<dbReference type="FunFam" id="3.40.640.10:FF:000009">
    <property type="entry name" value="Cystathionine gamma-synthase homolog"/>
    <property type="match status" value="1"/>
</dbReference>
<evidence type="ECO:0000256" key="3">
    <source>
        <dbReference type="ARBA" id="ARBA00006495"/>
    </source>
</evidence>
<dbReference type="GO" id="GO:0071266">
    <property type="term" value="P:'de novo' L-methionine biosynthetic process"/>
    <property type="evidence" value="ECO:0007669"/>
    <property type="project" value="InterPro"/>
</dbReference>
<dbReference type="InterPro" id="IPR015424">
    <property type="entry name" value="PyrdxlP-dep_Trfase"/>
</dbReference>
<dbReference type="FunFam" id="3.90.1150.10:FF:000013">
    <property type="entry name" value="Cystathionine beta-lyase"/>
    <property type="match status" value="1"/>
</dbReference>
<dbReference type="InterPro" id="IPR000277">
    <property type="entry name" value="Cys/Met-Metab_PyrdxlP-dep_enz"/>
</dbReference>
<keyword evidence="10" id="KW-0808">Transferase</keyword>
<dbReference type="GO" id="GO:0016126">
    <property type="term" value="P:sterol biosynthetic process"/>
    <property type="evidence" value="ECO:0007669"/>
    <property type="project" value="UniProtKB-KW"/>
</dbReference>
<feature type="region of interest" description="Disordered" evidence="31">
    <location>
        <begin position="506"/>
        <end position="525"/>
    </location>
</feature>
<keyword evidence="20" id="KW-1207">Sterol metabolism</keyword>
<evidence type="ECO:0000256" key="6">
    <source>
        <dbReference type="ARBA" id="ARBA00012224"/>
    </source>
</evidence>
<keyword evidence="11" id="KW-0479">Metal-binding</keyword>
<keyword evidence="9" id="KW-0028">Amino-acid biosynthesis</keyword>
<dbReference type="GO" id="GO:0019346">
    <property type="term" value="P:transsulfuration"/>
    <property type="evidence" value="ECO:0007669"/>
    <property type="project" value="InterPro"/>
</dbReference>
<evidence type="ECO:0000256" key="20">
    <source>
        <dbReference type="ARBA" id="ARBA00023166"/>
    </source>
</evidence>
<evidence type="ECO:0000256" key="17">
    <source>
        <dbReference type="ARBA" id="ARBA00022955"/>
    </source>
</evidence>
<keyword evidence="8" id="KW-0444">Lipid biosynthesis</keyword>
<accession>A0A316VE12</accession>
<evidence type="ECO:0000256" key="26">
    <source>
        <dbReference type="ARBA" id="ARBA00046315"/>
    </source>
</evidence>
<dbReference type="PANTHER" id="PTHR11808">
    <property type="entry name" value="TRANS-SULFURATION ENZYME FAMILY MEMBER"/>
    <property type="match status" value="1"/>
</dbReference>
<dbReference type="STRING" id="1280837.A0A316VE12"/>
<evidence type="ECO:0000256" key="29">
    <source>
        <dbReference type="ARBA" id="ARBA00047625"/>
    </source>
</evidence>
<keyword evidence="13" id="KW-0418">Kinase</keyword>
<comment type="catalytic activity">
    <reaction evidence="29">
        <text>an S-substituted L-cysteine + H2O = a thiol + pyruvate + NH4(+)</text>
        <dbReference type="Rhea" id="RHEA:18121"/>
        <dbReference type="ChEBI" id="CHEBI:15361"/>
        <dbReference type="ChEBI" id="CHEBI:15377"/>
        <dbReference type="ChEBI" id="CHEBI:28938"/>
        <dbReference type="ChEBI" id="CHEBI:29256"/>
        <dbReference type="ChEBI" id="CHEBI:58717"/>
        <dbReference type="EC" id="4.4.1.13"/>
    </reaction>
</comment>
<dbReference type="Pfam" id="PF01053">
    <property type="entry name" value="Cys_Met_Meta_PP"/>
    <property type="match status" value="1"/>
</dbReference>
<dbReference type="GeneID" id="37024178"/>
<keyword evidence="12" id="KW-0547">Nucleotide-binding</keyword>
<organism evidence="33 34">
    <name type="scientific">Meira miltonrushii</name>
    <dbReference type="NCBI Taxonomy" id="1280837"/>
    <lineage>
        <taxon>Eukaryota</taxon>
        <taxon>Fungi</taxon>
        <taxon>Dikarya</taxon>
        <taxon>Basidiomycota</taxon>
        <taxon>Ustilaginomycotina</taxon>
        <taxon>Exobasidiomycetes</taxon>
        <taxon>Exobasidiales</taxon>
        <taxon>Brachybasidiaceae</taxon>
        <taxon>Meira</taxon>
    </lineage>
</organism>
<evidence type="ECO:0000256" key="13">
    <source>
        <dbReference type="ARBA" id="ARBA00022777"/>
    </source>
</evidence>
<dbReference type="InterPro" id="IPR036554">
    <property type="entry name" value="GHMP_kinase_C_sf"/>
</dbReference>
<evidence type="ECO:0000313" key="33">
    <source>
        <dbReference type="EMBL" id="PWN35812.1"/>
    </source>
</evidence>
<dbReference type="EMBL" id="KZ819603">
    <property type="protein sequence ID" value="PWN35812.1"/>
    <property type="molecule type" value="Genomic_DNA"/>
</dbReference>
<dbReference type="GO" id="GO:0004496">
    <property type="term" value="F:mevalonate kinase activity"/>
    <property type="evidence" value="ECO:0007669"/>
    <property type="project" value="UniProtKB-EC"/>
</dbReference>
<evidence type="ECO:0000256" key="1">
    <source>
        <dbReference type="ARBA" id="ARBA00001933"/>
    </source>
</evidence>
<sequence length="956" mass="101982">MSMYSSEGGTVTPGFSVSTSQEPSESSAPTSPGPSSLHDAEGVSKNLRPQDRRSGPSGYRFSTTCATVDDPNHKDQYGASSAPIYMSSTFKGLPGAEFDYSRSGNPTRSMLQHHLCQLQNCRYSFAVSSGMACLDVITRNLKPGERIVAGDDLYGGTNRLLVYLATHGGIATDHVDTTDASKVEEILQKRAEDHALGQSGPVKMVLLETPTNPLLKICDLERCARAAKKYAPDAWVVVDNTMMSPYLMRPLELGVDVVYDSGTKYLSGHHDLMAGVVACDRDDIGKQIAFTINSIGNALTPMDSFLLLRGIKTLAVRMDRQQTNAMQVASYLSALGFKVNFPGLASHPGKEIHDAQASGPGSVLSFETGDKELSERIVGATRLWGISVSFGCVNSLISMPCLMSHASIDPKVRAARRLPEDLIRLCVGIEDCRDLLEDLEAALLQAGAIRRRSVRSATALGELGRVANNSAVSPAGAGTVFERVFGDQTTVDQDIVKLTEGVDINKVETRGGDNEQPKDSGHSPTTLIVSAPGKVILFGEHAVVHGVRAVAASVALRCYALVESRKDDILSLNLPDLTVKHEWRLSELPWSSVPSNVDVLSPGAELNEKLHKAIEAVVGLVAGESERSHAASVAFLYLFMLISSSAPPKLGQSFTLRSALPIGAGLGSSASLSGCLASALLVTHGHIGLPKDTKLPLNDTTLINKYSFLSEKVIHGNPSGVDNAVAVHGGAIAFERPSARTGRTEALLERLNGFKSFRFLLTNTQVGRDTKSLVAGVGQRLKDDPQGMGARLDAIQVISHKASALLGQSNVTQDRSAELQVMANLIDENHQHLVDMGVSHASLELIRKTTAAAPFNLSTKLTGAGGGGCAVTLVPDSMSEAVLQQLKTALEQQGFACYETTVGGPGVGILASHSRALDQDKLEAARAQFHAQAELTDEDRSRFAQWIDGQGDWIHS</sequence>
<dbReference type="EC" id="4.4.1.13" evidence="6"/>
<dbReference type="Gene3D" id="3.90.1150.10">
    <property type="entry name" value="Aspartate Aminotransferase, domain 1"/>
    <property type="match status" value="1"/>
</dbReference>
<evidence type="ECO:0000256" key="9">
    <source>
        <dbReference type="ARBA" id="ARBA00022605"/>
    </source>
</evidence>
<dbReference type="InterPro" id="IPR015422">
    <property type="entry name" value="PyrdxlP-dep_Trfase_small"/>
</dbReference>
<dbReference type="InterPro" id="IPR006238">
    <property type="entry name" value="Cys_b_lyase_euk"/>
</dbReference>
<comment type="subcellular location">
    <subcellularLocation>
        <location evidence="2">Cytoplasm</location>
    </subcellularLocation>
</comment>
<dbReference type="InterPro" id="IPR015421">
    <property type="entry name" value="PyrdxlP-dep_Trfase_major"/>
</dbReference>
<dbReference type="GO" id="GO:0030170">
    <property type="term" value="F:pyridoxal phosphate binding"/>
    <property type="evidence" value="ECO:0007669"/>
    <property type="project" value="InterPro"/>
</dbReference>
<dbReference type="GO" id="GO:0019287">
    <property type="term" value="P:isopentenyl diphosphate biosynthetic process, mevalonate pathway"/>
    <property type="evidence" value="ECO:0007669"/>
    <property type="project" value="UniProtKB-UniPathway"/>
</dbReference>
<evidence type="ECO:0000256" key="21">
    <source>
        <dbReference type="ARBA" id="ARBA00023167"/>
    </source>
</evidence>
<evidence type="ECO:0000256" key="23">
    <source>
        <dbReference type="ARBA" id="ARBA00023239"/>
    </source>
</evidence>
<evidence type="ECO:0000256" key="7">
    <source>
        <dbReference type="ARBA" id="ARBA00022490"/>
    </source>
</evidence>
<dbReference type="Pfam" id="PF00288">
    <property type="entry name" value="GHMP_kinases_N"/>
    <property type="match status" value="1"/>
</dbReference>
<comment type="pathway">
    <text evidence="26">Amino-acid biosynthesis; L-methionine biosynthesis via de novo pathway; L-homocysteine from L-cystathionine: step 1/1.</text>
</comment>
<comment type="similarity">
    <text evidence="4">Belongs to the trans-sulfuration enzymes family.</text>
</comment>
<evidence type="ECO:0000256" key="10">
    <source>
        <dbReference type="ARBA" id="ARBA00022679"/>
    </source>
</evidence>
<comment type="pathway">
    <text evidence="25">Isoprenoid biosynthesis; isopentenyl diphosphate biosynthesis via mevalonate pathway; isopentenyl diphosphate from (R)-mevalonate: step 1/3.</text>
</comment>
<dbReference type="UniPathway" id="UPA00057">
    <property type="reaction ID" value="UER00098"/>
</dbReference>
<dbReference type="GO" id="GO:0005524">
    <property type="term" value="F:ATP binding"/>
    <property type="evidence" value="ECO:0007669"/>
    <property type="project" value="UniProtKB-KW"/>
</dbReference>
<evidence type="ECO:0000256" key="18">
    <source>
        <dbReference type="ARBA" id="ARBA00023011"/>
    </source>
</evidence>
<dbReference type="InterPro" id="IPR054542">
    <property type="entry name" value="Cys_met_metab_PP"/>
</dbReference>
<evidence type="ECO:0000256" key="31">
    <source>
        <dbReference type="SAM" id="MobiDB-lite"/>
    </source>
</evidence>
<dbReference type="InterPro" id="IPR020568">
    <property type="entry name" value="Ribosomal_Su5_D2-typ_SF"/>
</dbReference>
<evidence type="ECO:0000256" key="4">
    <source>
        <dbReference type="ARBA" id="ARBA00009077"/>
    </source>
</evidence>
<feature type="compositionally biased region" description="Low complexity" evidence="31">
    <location>
        <begin position="16"/>
        <end position="36"/>
    </location>
</feature>
<dbReference type="GO" id="GO:0005737">
    <property type="term" value="C:cytoplasm"/>
    <property type="evidence" value="ECO:0007669"/>
    <property type="project" value="UniProtKB-SubCell"/>
</dbReference>
<evidence type="ECO:0000256" key="14">
    <source>
        <dbReference type="ARBA" id="ARBA00022840"/>
    </source>
</evidence>
<evidence type="ECO:0000256" key="27">
    <source>
        <dbReference type="ARBA" id="ARBA00047213"/>
    </source>
</evidence>
<comment type="catalytic activity">
    <reaction evidence="24">
        <text>(R)-mevalonate + ATP = (R)-5-phosphomevalonate + ADP + H(+)</text>
        <dbReference type="Rhea" id="RHEA:17065"/>
        <dbReference type="ChEBI" id="CHEBI:15378"/>
        <dbReference type="ChEBI" id="CHEBI:30616"/>
        <dbReference type="ChEBI" id="CHEBI:36464"/>
        <dbReference type="ChEBI" id="CHEBI:58146"/>
        <dbReference type="ChEBI" id="CHEBI:456216"/>
        <dbReference type="EC" id="2.7.1.36"/>
    </reaction>
    <physiologicalReaction direction="left-to-right" evidence="24">
        <dbReference type="Rhea" id="RHEA:17066"/>
    </physiologicalReaction>
</comment>
<dbReference type="InterPro" id="IPR006205">
    <property type="entry name" value="Mev_gal_kin"/>
</dbReference>
<keyword evidence="7" id="KW-0963">Cytoplasm</keyword>
<evidence type="ECO:0000256" key="19">
    <source>
        <dbReference type="ARBA" id="ARBA00023098"/>
    </source>
</evidence>
<dbReference type="InterPro" id="IPR006203">
    <property type="entry name" value="GHMP_knse_ATP-bd_CS"/>
</dbReference>
<dbReference type="InParanoid" id="A0A316VE12"/>
<dbReference type="OrthoDB" id="2545919at2759"/>
<evidence type="ECO:0000259" key="32">
    <source>
        <dbReference type="Pfam" id="PF00288"/>
    </source>
</evidence>
<feature type="compositionally biased region" description="Basic and acidic residues" evidence="31">
    <location>
        <begin position="506"/>
        <end position="521"/>
    </location>
</feature>
<gene>
    <name evidence="33" type="ORF">FA14DRAFT_47164</name>
</gene>
<dbReference type="SUPFAM" id="SSF53383">
    <property type="entry name" value="PLP-dependent transferases"/>
    <property type="match status" value="1"/>
</dbReference>
<dbReference type="SUPFAM" id="SSF54211">
    <property type="entry name" value="Ribosomal protein S5 domain 2-like"/>
    <property type="match status" value="1"/>
</dbReference>
<proteinExistence type="inferred from homology"/>
<reference evidence="33 34" key="1">
    <citation type="journal article" date="2018" name="Mol. Biol. Evol.">
        <title>Broad Genomic Sampling Reveals a Smut Pathogenic Ancestry of the Fungal Clade Ustilaginomycotina.</title>
        <authorList>
            <person name="Kijpornyongpan T."/>
            <person name="Mondo S.J."/>
            <person name="Barry K."/>
            <person name="Sandor L."/>
            <person name="Lee J."/>
            <person name="Lipzen A."/>
            <person name="Pangilinan J."/>
            <person name="LaButti K."/>
            <person name="Hainaut M."/>
            <person name="Henrissat B."/>
            <person name="Grigoriev I.V."/>
            <person name="Spatafora J.W."/>
            <person name="Aime M.C."/>
        </authorList>
    </citation>
    <scope>NUCLEOTIDE SEQUENCE [LARGE SCALE GENOMIC DNA]</scope>
    <source>
        <strain evidence="33 34">MCA 3882</strain>
    </source>
</reference>
<evidence type="ECO:0000256" key="2">
    <source>
        <dbReference type="ARBA" id="ARBA00004496"/>
    </source>
</evidence>
<protein>
    <recommendedName>
        <fullName evidence="30">Cystathionine beta-lyase</fullName>
        <ecNumber evidence="5">2.7.1.36</ecNumber>
        <ecNumber evidence="6">4.4.1.13</ecNumber>
    </recommendedName>
    <alternativeName>
        <fullName evidence="27">Cysteine-S-conjugate beta-lyase</fullName>
    </alternativeName>
</protein>
<keyword evidence="22" id="KW-0753">Steroid metabolism</keyword>
<dbReference type="PANTHER" id="PTHR11808:SF50">
    <property type="entry name" value="CYSTATHIONINE BETA-LYASE"/>
    <property type="match status" value="1"/>
</dbReference>
<evidence type="ECO:0000256" key="22">
    <source>
        <dbReference type="ARBA" id="ARBA00023221"/>
    </source>
</evidence>
<dbReference type="EC" id="2.7.1.36" evidence="5"/>
<keyword evidence="21" id="KW-0486">Methionine biosynthesis</keyword>
<dbReference type="PRINTS" id="PR00959">
    <property type="entry name" value="MEVGALKINASE"/>
</dbReference>
<evidence type="ECO:0000256" key="24">
    <source>
        <dbReference type="ARBA" id="ARBA00029310"/>
    </source>
</evidence>
<dbReference type="PROSITE" id="PS00868">
    <property type="entry name" value="CYS_MET_METAB_PP"/>
    <property type="match status" value="1"/>
</dbReference>